<organism evidence="3 4">
    <name type="scientific">Brachybacterium kimchii</name>
    <dbReference type="NCBI Taxonomy" id="2942909"/>
    <lineage>
        <taxon>Bacteria</taxon>
        <taxon>Bacillati</taxon>
        <taxon>Actinomycetota</taxon>
        <taxon>Actinomycetes</taxon>
        <taxon>Micrococcales</taxon>
        <taxon>Dermabacteraceae</taxon>
        <taxon>Brachybacterium</taxon>
    </lineage>
</organism>
<keyword evidence="2" id="KW-0472">Membrane</keyword>
<evidence type="ECO:0000256" key="1">
    <source>
        <dbReference type="SAM" id="Coils"/>
    </source>
</evidence>
<gene>
    <name evidence="3" type="ORF">M4486_05145</name>
</gene>
<reference evidence="3" key="1">
    <citation type="submission" date="2022-05" db="EMBL/GenBank/DDBJ databases">
        <title>Genomic analysis of Brachybacterium sp. CBA3104.</title>
        <authorList>
            <person name="Roh S.W."/>
            <person name="Kim Y.B."/>
            <person name="Kim Y."/>
        </authorList>
    </citation>
    <scope>NUCLEOTIDE SEQUENCE</scope>
    <source>
        <strain evidence="3">CBA3104</strain>
    </source>
</reference>
<feature type="transmembrane region" description="Helical" evidence="2">
    <location>
        <begin position="20"/>
        <end position="43"/>
    </location>
</feature>
<feature type="coiled-coil region" evidence="1">
    <location>
        <begin position="46"/>
        <end position="73"/>
    </location>
</feature>
<evidence type="ECO:0000313" key="3">
    <source>
        <dbReference type="EMBL" id="UQN30691.1"/>
    </source>
</evidence>
<evidence type="ECO:0000256" key="2">
    <source>
        <dbReference type="SAM" id="Phobius"/>
    </source>
</evidence>
<keyword evidence="2" id="KW-1133">Transmembrane helix</keyword>
<evidence type="ECO:0000313" key="4">
    <source>
        <dbReference type="Proteomes" id="UP001055868"/>
    </source>
</evidence>
<proteinExistence type="predicted"/>
<keyword evidence="4" id="KW-1185">Reference proteome</keyword>
<name>A0ABY4N9A6_9MICO</name>
<keyword evidence="2" id="KW-0812">Transmembrane</keyword>
<accession>A0ABY4N9A6</accession>
<dbReference type="Proteomes" id="UP001055868">
    <property type="component" value="Chromosome"/>
</dbReference>
<sequence length="222" mass="24369">MLELVADMGEAEQMWSALGALGVGNWIALVGVLISLVFGGIAWRQGHAANGRAENAENEAERLAKRLDGLGADLKAVKGAAVDTRKLAEDANGISRGLLTQVQESHDVDWDGRWEGNTYAVWNTGHDEAIDVHGFVEIDGTKREVQVEHVGAGGVIRLEFPEVVRQYRKDMREARATLKHTFVAPPGLAGQQTWVTMRLYWKSKGGVAHKHCPNDFLHDPDE</sequence>
<dbReference type="RefSeq" id="WP_249480107.1">
    <property type="nucleotide sequence ID" value="NZ_CP097218.1"/>
</dbReference>
<keyword evidence="1" id="KW-0175">Coiled coil</keyword>
<dbReference type="EMBL" id="CP097218">
    <property type="protein sequence ID" value="UQN30691.1"/>
    <property type="molecule type" value="Genomic_DNA"/>
</dbReference>
<protein>
    <submittedName>
        <fullName evidence="3">Uncharacterized protein</fullName>
    </submittedName>
</protein>